<dbReference type="AlphaFoldDB" id="A0A4R5ULS5"/>
<dbReference type="EMBL" id="SMTL01000001">
    <property type="protein sequence ID" value="TDK38771.1"/>
    <property type="molecule type" value="Genomic_DNA"/>
</dbReference>
<dbReference type="Proteomes" id="UP000295238">
    <property type="component" value="Unassembled WGS sequence"/>
</dbReference>
<organism evidence="1 2">
    <name type="scientific">Rhizobium deserti</name>
    <dbReference type="NCBI Taxonomy" id="2547961"/>
    <lineage>
        <taxon>Bacteria</taxon>
        <taxon>Pseudomonadati</taxon>
        <taxon>Pseudomonadota</taxon>
        <taxon>Alphaproteobacteria</taxon>
        <taxon>Hyphomicrobiales</taxon>
        <taxon>Rhizobiaceae</taxon>
        <taxon>Rhizobium/Agrobacterium group</taxon>
        <taxon>Rhizobium</taxon>
    </lineage>
</organism>
<evidence type="ECO:0008006" key="3">
    <source>
        <dbReference type="Google" id="ProtNLM"/>
    </source>
</evidence>
<gene>
    <name evidence="1" type="ORF">E2F50_01050</name>
</gene>
<dbReference type="RefSeq" id="WP_133314220.1">
    <property type="nucleotide sequence ID" value="NZ_SMTL01000001.1"/>
</dbReference>
<evidence type="ECO:0000313" key="2">
    <source>
        <dbReference type="Proteomes" id="UP000295238"/>
    </source>
</evidence>
<sequence>MSDNNDNLRSDLPSNAFFFMHVSKTAGSYVNETLRTALGNRFLDHCEEPGRLATTAPVSLRSGHIILSRWLEVEQQRGWSPRRFTLIRDPIKQLASHILWLDHYNLPQFFEERDMFKEPTQHVIKTIGSTNLSDPEELDRFLTDLDAIGLRYFDNNQARYFVDGFEGIGSDRPLHLGMRDQALQAVEYFAAIGINDDLPGFINMLSRELGIPLLTPDQLINKAAAVRTIDIKDPLVKRALKRRLSLDLWLYDTVYEKWEKSIYSLNKDN</sequence>
<proteinExistence type="predicted"/>
<dbReference type="InterPro" id="IPR027417">
    <property type="entry name" value="P-loop_NTPase"/>
</dbReference>
<keyword evidence="2" id="KW-1185">Reference proteome</keyword>
<protein>
    <recommendedName>
        <fullName evidence="3">Sulfotransferase family protein</fullName>
    </recommendedName>
</protein>
<reference evidence="1 2" key="1">
    <citation type="submission" date="2019-03" db="EMBL/GenBank/DDBJ databases">
        <title>Rhizobium sp. nov., an bacterium isolated from biocrust in Mu Us Desert.</title>
        <authorList>
            <person name="Lixiong L."/>
        </authorList>
    </citation>
    <scope>NUCLEOTIDE SEQUENCE [LARGE SCALE GENOMIC DNA]</scope>
    <source>
        <strain evidence="1 2">SPY-1</strain>
    </source>
</reference>
<dbReference type="OrthoDB" id="7251180at2"/>
<accession>A0A4R5ULS5</accession>
<evidence type="ECO:0000313" key="1">
    <source>
        <dbReference type="EMBL" id="TDK38771.1"/>
    </source>
</evidence>
<name>A0A4R5ULS5_9HYPH</name>
<comment type="caution">
    <text evidence="1">The sequence shown here is derived from an EMBL/GenBank/DDBJ whole genome shotgun (WGS) entry which is preliminary data.</text>
</comment>
<dbReference type="Gene3D" id="3.40.50.300">
    <property type="entry name" value="P-loop containing nucleotide triphosphate hydrolases"/>
    <property type="match status" value="1"/>
</dbReference>